<name>A0AA39JE61_ARMTA</name>
<protein>
    <submittedName>
        <fullName evidence="2">Uncharacterized protein</fullName>
    </submittedName>
</protein>
<gene>
    <name evidence="2" type="ORF">EV420DRAFT_1169699</name>
</gene>
<feature type="region of interest" description="Disordered" evidence="1">
    <location>
        <begin position="76"/>
        <end position="123"/>
    </location>
</feature>
<accession>A0AA39JE61</accession>
<dbReference type="GeneID" id="85349735"/>
<organism evidence="2 3">
    <name type="scientific">Armillaria tabescens</name>
    <name type="common">Ringless honey mushroom</name>
    <name type="synonym">Agaricus tabescens</name>
    <dbReference type="NCBI Taxonomy" id="1929756"/>
    <lineage>
        <taxon>Eukaryota</taxon>
        <taxon>Fungi</taxon>
        <taxon>Dikarya</taxon>
        <taxon>Basidiomycota</taxon>
        <taxon>Agaricomycotina</taxon>
        <taxon>Agaricomycetes</taxon>
        <taxon>Agaricomycetidae</taxon>
        <taxon>Agaricales</taxon>
        <taxon>Marasmiineae</taxon>
        <taxon>Physalacriaceae</taxon>
        <taxon>Desarmillaria</taxon>
    </lineage>
</organism>
<comment type="caution">
    <text evidence="2">The sequence shown here is derived from an EMBL/GenBank/DDBJ whole genome shotgun (WGS) entry which is preliminary data.</text>
</comment>
<sequence>MLELLWLYEPSESTGSEPVTYRTRRFLFFTVYLHVDVHRLNELLLSSPPPCSNLNTSSPSAVRATIPDDVDAPASIADIAQPSRPPDLKGKSRASGEPHDDTFSAPLDVKGKSRANTPRLSPVLSNVPETSCVRSKKPIRTALNSLRAHLGATSASLSSSPNLLSQLSSGGESRKREDNSADMSLGDKLRVFRNVDLGYRCVRLI</sequence>
<dbReference type="EMBL" id="JAUEPS010000083">
    <property type="protein sequence ID" value="KAK0439689.1"/>
    <property type="molecule type" value="Genomic_DNA"/>
</dbReference>
<evidence type="ECO:0000313" key="2">
    <source>
        <dbReference type="EMBL" id="KAK0439689.1"/>
    </source>
</evidence>
<dbReference type="AlphaFoldDB" id="A0AA39JE61"/>
<evidence type="ECO:0000313" key="3">
    <source>
        <dbReference type="Proteomes" id="UP001175211"/>
    </source>
</evidence>
<reference evidence="2" key="1">
    <citation type="submission" date="2023-06" db="EMBL/GenBank/DDBJ databases">
        <authorList>
            <consortium name="Lawrence Berkeley National Laboratory"/>
            <person name="Ahrendt S."/>
            <person name="Sahu N."/>
            <person name="Indic B."/>
            <person name="Wong-Bajracharya J."/>
            <person name="Merenyi Z."/>
            <person name="Ke H.-M."/>
            <person name="Monk M."/>
            <person name="Kocsube S."/>
            <person name="Drula E."/>
            <person name="Lipzen A."/>
            <person name="Balint B."/>
            <person name="Henrissat B."/>
            <person name="Andreopoulos B."/>
            <person name="Martin F.M."/>
            <person name="Harder C.B."/>
            <person name="Rigling D."/>
            <person name="Ford K.L."/>
            <person name="Foster G.D."/>
            <person name="Pangilinan J."/>
            <person name="Papanicolaou A."/>
            <person name="Barry K."/>
            <person name="LaButti K."/>
            <person name="Viragh M."/>
            <person name="Koriabine M."/>
            <person name="Yan M."/>
            <person name="Riley R."/>
            <person name="Champramary S."/>
            <person name="Plett K.L."/>
            <person name="Tsai I.J."/>
            <person name="Slot J."/>
            <person name="Sipos G."/>
            <person name="Plett J."/>
            <person name="Nagy L.G."/>
            <person name="Grigoriev I.V."/>
        </authorList>
    </citation>
    <scope>NUCLEOTIDE SEQUENCE</scope>
    <source>
        <strain evidence="2">CCBAS 213</strain>
    </source>
</reference>
<feature type="compositionally biased region" description="Low complexity" evidence="1">
    <location>
        <begin position="154"/>
        <end position="169"/>
    </location>
</feature>
<dbReference type="RefSeq" id="XP_060323331.1">
    <property type="nucleotide sequence ID" value="XM_060466187.1"/>
</dbReference>
<feature type="region of interest" description="Disordered" evidence="1">
    <location>
        <begin position="154"/>
        <end position="181"/>
    </location>
</feature>
<evidence type="ECO:0000256" key="1">
    <source>
        <dbReference type="SAM" id="MobiDB-lite"/>
    </source>
</evidence>
<feature type="compositionally biased region" description="Basic and acidic residues" evidence="1">
    <location>
        <begin position="172"/>
        <end position="181"/>
    </location>
</feature>
<keyword evidence="3" id="KW-1185">Reference proteome</keyword>
<feature type="compositionally biased region" description="Polar residues" evidence="1">
    <location>
        <begin position="114"/>
        <end position="123"/>
    </location>
</feature>
<proteinExistence type="predicted"/>
<dbReference type="Proteomes" id="UP001175211">
    <property type="component" value="Unassembled WGS sequence"/>
</dbReference>
<feature type="compositionally biased region" description="Basic and acidic residues" evidence="1">
    <location>
        <begin position="86"/>
        <end position="102"/>
    </location>
</feature>